<comment type="similarity">
    <text evidence="7">Belongs to the binding-protein-dependent transport system permease family.</text>
</comment>
<feature type="domain" description="ABC transmembrane type-1" evidence="9">
    <location>
        <begin position="145"/>
        <end position="334"/>
    </location>
</feature>
<evidence type="ECO:0000256" key="2">
    <source>
        <dbReference type="ARBA" id="ARBA00022448"/>
    </source>
</evidence>
<dbReference type="EMBL" id="JAPMXC010000010">
    <property type="protein sequence ID" value="MCY0389261.1"/>
    <property type="molecule type" value="Genomic_DNA"/>
</dbReference>
<dbReference type="PANTHER" id="PTHR43386:SF25">
    <property type="entry name" value="PEPTIDE ABC TRANSPORTER PERMEASE PROTEIN"/>
    <property type="match status" value="1"/>
</dbReference>
<evidence type="ECO:0000256" key="5">
    <source>
        <dbReference type="ARBA" id="ARBA00022989"/>
    </source>
</evidence>
<feature type="compositionally biased region" description="Polar residues" evidence="8">
    <location>
        <begin position="8"/>
        <end position="17"/>
    </location>
</feature>
<keyword evidence="4 7" id="KW-0812">Transmembrane</keyword>
<dbReference type="Gene3D" id="1.10.3720.10">
    <property type="entry name" value="MetI-like"/>
    <property type="match status" value="1"/>
</dbReference>
<dbReference type="Pfam" id="PF00528">
    <property type="entry name" value="BPD_transp_1"/>
    <property type="match status" value="1"/>
</dbReference>
<sequence>MNRPLTPSPSHAGTVLQNDLEADPQHGGVPVADDASVQRDERTDLAAANAVTADAVAGDVGAIGDIAPRRLNLLQRAVRRFSWLGLLGLAIVVFWVLVAFVGPLVAPYQGGALTSTEVFGGYTATNPLGTDYLGRDMLSRILFGTRYTVGLALAAAVLASTSGILFGLIAAVSGRWVDEGMSRLFDALISIPSKVLALVVIAAFGSSVTVLTLVAAFAYLPGAYRISRSLAVSLMTLEYVQVARARGERLAYIARVEVLPNMVQPMLADFGLRFVYIVLLLSALSFLGLGVQPPDADWGSLVRENIGGLAEGAPAVLMPAIAIATLTVGMNLLIDNLRRRGGLGKGNAQ</sequence>
<feature type="transmembrane region" description="Helical" evidence="7">
    <location>
        <begin position="147"/>
        <end position="174"/>
    </location>
</feature>
<evidence type="ECO:0000259" key="9">
    <source>
        <dbReference type="PROSITE" id="PS50928"/>
    </source>
</evidence>
<feature type="transmembrane region" description="Helical" evidence="7">
    <location>
        <begin position="195"/>
        <end position="220"/>
    </location>
</feature>
<name>A0ABT3ZRU2_9BURK</name>
<keyword evidence="11" id="KW-1185">Reference proteome</keyword>
<dbReference type="InterPro" id="IPR000515">
    <property type="entry name" value="MetI-like"/>
</dbReference>
<keyword evidence="5 7" id="KW-1133">Transmembrane helix</keyword>
<comment type="caution">
    <text evidence="10">The sequence shown here is derived from an EMBL/GenBank/DDBJ whole genome shotgun (WGS) entry which is preliminary data.</text>
</comment>
<keyword evidence="2 7" id="KW-0813">Transport</keyword>
<dbReference type="CDD" id="cd06261">
    <property type="entry name" value="TM_PBP2"/>
    <property type="match status" value="1"/>
</dbReference>
<proteinExistence type="inferred from homology"/>
<evidence type="ECO:0000256" key="8">
    <source>
        <dbReference type="SAM" id="MobiDB-lite"/>
    </source>
</evidence>
<feature type="transmembrane region" description="Helical" evidence="7">
    <location>
        <begin position="274"/>
        <end position="292"/>
    </location>
</feature>
<gene>
    <name evidence="10" type="ORF">OVY01_19110</name>
</gene>
<organism evidence="10 11">
    <name type="scientific">Robbsia betulipollinis</name>
    <dbReference type="NCBI Taxonomy" id="2981849"/>
    <lineage>
        <taxon>Bacteria</taxon>
        <taxon>Pseudomonadati</taxon>
        <taxon>Pseudomonadota</taxon>
        <taxon>Betaproteobacteria</taxon>
        <taxon>Burkholderiales</taxon>
        <taxon>Burkholderiaceae</taxon>
        <taxon>Robbsia</taxon>
    </lineage>
</organism>
<evidence type="ECO:0000256" key="7">
    <source>
        <dbReference type="RuleBase" id="RU363032"/>
    </source>
</evidence>
<evidence type="ECO:0000256" key="3">
    <source>
        <dbReference type="ARBA" id="ARBA00022475"/>
    </source>
</evidence>
<evidence type="ECO:0000313" key="11">
    <source>
        <dbReference type="Proteomes" id="UP001082899"/>
    </source>
</evidence>
<dbReference type="PROSITE" id="PS50928">
    <property type="entry name" value="ABC_TM1"/>
    <property type="match status" value="1"/>
</dbReference>
<dbReference type="PANTHER" id="PTHR43386">
    <property type="entry name" value="OLIGOPEPTIDE TRANSPORT SYSTEM PERMEASE PROTEIN APPC"/>
    <property type="match status" value="1"/>
</dbReference>
<feature type="transmembrane region" description="Helical" evidence="7">
    <location>
        <begin position="312"/>
        <end position="334"/>
    </location>
</feature>
<dbReference type="RefSeq" id="WP_267849161.1">
    <property type="nucleotide sequence ID" value="NZ_JAPMXC010000010.1"/>
</dbReference>
<protein>
    <submittedName>
        <fullName evidence="10">ABC transporter permease</fullName>
    </submittedName>
</protein>
<dbReference type="InterPro" id="IPR050366">
    <property type="entry name" value="BP-dependent_transpt_permease"/>
</dbReference>
<evidence type="ECO:0000256" key="4">
    <source>
        <dbReference type="ARBA" id="ARBA00022692"/>
    </source>
</evidence>
<feature type="transmembrane region" description="Helical" evidence="7">
    <location>
        <begin position="83"/>
        <end position="106"/>
    </location>
</feature>
<comment type="subcellular location">
    <subcellularLocation>
        <location evidence="1 7">Cell membrane</location>
        <topology evidence="1 7">Multi-pass membrane protein</topology>
    </subcellularLocation>
</comment>
<dbReference type="SUPFAM" id="SSF161098">
    <property type="entry name" value="MetI-like"/>
    <property type="match status" value="1"/>
</dbReference>
<keyword evidence="3" id="KW-1003">Cell membrane</keyword>
<evidence type="ECO:0000313" key="10">
    <source>
        <dbReference type="EMBL" id="MCY0389261.1"/>
    </source>
</evidence>
<keyword evidence="6 7" id="KW-0472">Membrane</keyword>
<evidence type="ECO:0000256" key="6">
    <source>
        <dbReference type="ARBA" id="ARBA00023136"/>
    </source>
</evidence>
<evidence type="ECO:0000256" key="1">
    <source>
        <dbReference type="ARBA" id="ARBA00004651"/>
    </source>
</evidence>
<dbReference type="InterPro" id="IPR035906">
    <property type="entry name" value="MetI-like_sf"/>
</dbReference>
<reference evidence="10" key="1">
    <citation type="submission" date="2022-11" db="EMBL/GenBank/DDBJ databases">
        <title>Robbsia betulipollinis sp. nov., isolated from pollen of birch (Betula pendula).</title>
        <authorList>
            <person name="Shi H."/>
            <person name="Ambika Manirajan B."/>
            <person name="Ratering S."/>
            <person name="Geissler-Plaum R."/>
            <person name="Schnell S."/>
        </authorList>
    </citation>
    <scope>NUCLEOTIDE SEQUENCE</scope>
    <source>
        <strain evidence="10">Bb-Pol-6</strain>
    </source>
</reference>
<dbReference type="Proteomes" id="UP001082899">
    <property type="component" value="Unassembled WGS sequence"/>
</dbReference>
<accession>A0ABT3ZRU2</accession>
<feature type="region of interest" description="Disordered" evidence="8">
    <location>
        <begin position="1"/>
        <end position="32"/>
    </location>
</feature>